<dbReference type="Proteomes" id="UP000242770">
    <property type="component" value="Unassembled WGS sequence"/>
</dbReference>
<gene>
    <name evidence="1" type="primary">SSCI50040.1</name>
</gene>
<organism evidence="1 2">
    <name type="scientific">Sporisorium scitamineum</name>
    <dbReference type="NCBI Taxonomy" id="49012"/>
    <lineage>
        <taxon>Eukaryota</taxon>
        <taxon>Fungi</taxon>
        <taxon>Dikarya</taxon>
        <taxon>Basidiomycota</taxon>
        <taxon>Ustilaginomycotina</taxon>
        <taxon>Ustilaginomycetes</taxon>
        <taxon>Ustilaginales</taxon>
        <taxon>Ustilaginaceae</taxon>
        <taxon>Sporisorium</taxon>
    </lineage>
</organism>
<dbReference type="EMBL" id="CCFA01002957">
    <property type="protein sequence ID" value="CDS00749.1"/>
    <property type="molecule type" value="Genomic_DNA"/>
</dbReference>
<dbReference type="AlphaFoldDB" id="A0A0F7S0F0"/>
<evidence type="ECO:0000313" key="1">
    <source>
        <dbReference type="EMBL" id="CDS00749.1"/>
    </source>
</evidence>
<evidence type="ECO:0000313" key="2">
    <source>
        <dbReference type="Proteomes" id="UP000242770"/>
    </source>
</evidence>
<keyword evidence="2" id="KW-1185">Reference proteome</keyword>
<accession>A0A0F7S0F0</accession>
<reference evidence="2" key="1">
    <citation type="submission" date="2014-06" db="EMBL/GenBank/DDBJ databases">
        <authorList>
            <person name="Berkman P.J."/>
        </authorList>
    </citation>
    <scope>NUCLEOTIDE SEQUENCE [LARGE SCALE GENOMIC DNA]</scope>
</reference>
<name>A0A0F7S0F0_9BASI</name>
<sequence>MASRRNRAARPGTLDYSDLPEYVTEHLLVPGQHRINADATRPSTMPRLALAVCDPASAASTELGSQQLT</sequence>
<proteinExistence type="predicted"/>
<protein>
    <submittedName>
        <fullName evidence="1">Uncharacterized protein</fullName>
    </submittedName>
</protein>